<dbReference type="GO" id="GO:0031175">
    <property type="term" value="P:neuron projection development"/>
    <property type="evidence" value="ECO:0007669"/>
    <property type="project" value="TreeGrafter"/>
</dbReference>
<dbReference type="EMBL" id="JADWDJ010000020">
    <property type="protein sequence ID" value="KAG5264584.1"/>
    <property type="molecule type" value="Genomic_DNA"/>
</dbReference>
<keyword evidence="5" id="KW-1185">Reference proteome</keyword>
<name>A0AAV6FP39_9TELE</name>
<evidence type="ECO:0000256" key="2">
    <source>
        <dbReference type="ARBA" id="ARBA00018324"/>
    </source>
</evidence>
<organism evidence="4 5">
    <name type="scientific">Alosa alosa</name>
    <name type="common">allis shad</name>
    <dbReference type="NCBI Taxonomy" id="278164"/>
    <lineage>
        <taxon>Eukaryota</taxon>
        <taxon>Metazoa</taxon>
        <taxon>Chordata</taxon>
        <taxon>Craniata</taxon>
        <taxon>Vertebrata</taxon>
        <taxon>Euteleostomi</taxon>
        <taxon>Actinopterygii</taxon>
        <taxon>Neopterygii</taxon>
        <taxon>Teleostei</taxon>
        <taxon>Clupei</taxon>
        <taxon>Clupeiformes</taxon>
        <taxon>Clupeoidei</taxon>
        <taxon>Clupeidae</taxon>
        <taxon>Alosa</taxon>
    </lineage>
</organism>
<evidence type="ECO:0000256" key="1">
    <source>
        <dbReference type="ARBA" id="ARBA00006927"/>
    </source>
</evidence>
<evidence type="ECO:0000313" key="5">
    <source>
        <dbReference type="Proteomes" id="UP000823561"/>
    </source>
</evidence>
<feature type="region of interest" description="Disordered" evidence="3">
    <location>
        <begin position="175"/>
        <end position="229"/>
    </location>
</feature>
<comment type="similarity">
    <text evidence="1">Belongs to the neurochondrin family.</text>
</comment>
<proteinExistence type="inferred from homology"/>
<dbReference type="Pfam" id="PF05536">
    <property type="entry name" value="Neurochondrin"/>
    <property type="match status" value="2"/>
</dbReference>
<comment type="caution">
    <text evidence="4">The sequence shown here is derived from an EMBL/GenBank/DDBJ whole genome shotgun (WGS) entry which is preliminary data.</text>
</comment>
<dbReference type="GO" id="GO:0030425">
    <property type="term" value="C:dendrite"/>
    <property type="evidence" value="ECO:0007669"/>
    <property type="project" value="TreeGrafter"/>
</dbReference>
<dbReference type="Proteomes" id="UP000823561">
    <property type="component" value="Chromosome 20"/>
</dbReference>
<dbReference type="InterPro" id="IPR016024">
    <property type="entry name" value="ARM-type_fold"/>
</dbReference>
<reference evidence="4" key="1">
    <citation type="submission" date="2020-10" db="EMBL/GenBank/DDBJ databases">
        <title>Chromosome-scale genome assembly of the Allis shad, Alosa alosa.</title>
        <authorList>
            <person name="Margot Z."/>
            <person name="Christophe K."/>
            <person name="Cabau C."/>
            <person name="Louis A."/>
            <person name="Berthelot C."/>
            <person name="Parey E."/>
            <person name="Roest Crollius H."/>
            <person name="Montfort J."/>
            <person name="Robinson-Rechavi M."/>
            <person name="Bucao C."/>
            <person name="Bouchez O."/>
            <person name="Gislard M."/>
            <person name="Lluch J."/>
            <person name="Milhes M."/>
            <person name="Lampietro C."/>
            <person name="Lopez Roques C."/>
            <person name="Donnadieu C."/>
            <person name="Braasch I."/>
            <person name="Desvignes T."/>
            <person name="Postlethwait J."/>
            <person name="Bobe J."/>
            <person name="Guiguen Y."/>
        </authorList>
    </citation>
    <scope>NUCLEOTIDE SEQUENCE</scope>
    <source>
        <strain evidence="4">M-15738</strain>
        <tissue evidence="4">Blood</tissue>
    </source>
</reference>
<feature type="compositionally biased region" description="Polar residues" evidence="3">
    <location>
        <begin position="180"/>
        <end position="211"/>
    </location>
</feature>
<evidence type="ECO:0000313" key="4">
    <source>
        <dbReference type="EMBL" id="KAG5264584.1"/>
    </source>
</evidence>
<dbReference type="GO" id="GO:0048168">
    <property type="term" value="P:regulation of neuronal synaptic plasticity"/>
    <property type="evidence" value="ECO:0007669"/>
    <property type="project" value="TreeGrafter"/>
</dbReference>
<dbReference type="SUPFAM" id="SSF48371">
    <property type="entry name" value="ARM repeat"/>
    <property type="match status" value="1"/>
</dbReference>
<gene>
    <name evidence="4" type="ORF">AALO_G00255820</name>
</gene>
<protein>
    <recommendedName>
        <fullName evidence="2">Neurochondrin</fullName>
    </recommendedName>
</protein>
<dbReference type="AlphaFoldDB" id="A0AAV6FP39"/>
<dbReference type="PANTHER" id="PTHR13109">
    <property type="entry name" value="NEUROCHONDRIN"/>
    <property type="match status" value="1"/>
</dbReference>
<accession>A0AAV6FP39</accession>
<dbReference type="PANTHER" id="PTHR13109:SF7">
    <property type="entry name" value="NEUROCHONDRIN"/>
    <property type="match status" value="1"/>
</dbReference>
<evidence type="ECO:0000256" key="3">
    <source>
        <dbReference type="SAM" id="MobiDB-lite"/>
    </source>
</evidence>
<sequence>MSERDNLMHFRPEFDADVDVCGCVVSPLKTSMMVMDVSGCPSVPGTDEMEGLSAASGDSLSQDQKDMLERCLHALSHAKNDSQTLAALLLITRVCPASQLDRVTLRRVFEAVGLNLPARLLVTAVRGDTSSGLPAQELLSLGSALLAALSTDPDMAQHQQMLGTLPMLLGLLSDGPAWTPQKQRTPQTSQQKETGASPSKSNGDHSAQSSQPSPPEVAGEESGGQTSPSSAVVLNEALASDCYQVLEAVLVVSGGPERLLTRGAIPALCRAIGQSQTLSGQRGRPLLGLLLSQLGLQAWERHSAQLRAVLERLSREFCQAKEHQRLELCAELVQFLPPQEGLLERGALKRLAVELWAAVRPLVQSKLSTRQLGPVLALSACLLDLCGWDCVGPPRFCCLLVNRACVEVRMGLEEPPGTDMSLDLQHWLTACYRVMEAAMEQACSQGLDDNSVQPQTSLPGLSLQQSRQVLGILEEAFSAVIFYLKQVEQSRHGDPFVFATFRCLCAWLAEETSCLKEEVTSLLPFLIGYSRDHLQGGGDLRDLSSWMADMSMGPGSRKNKWTGEHALRYLLPALCHLTAEEGPRQVLLSLDLLSLLIGLLQRGWEGLQKQEVKAQRRDPALETACSALLNIAVTEPDKVRKDPSFSELQKLLDDALPLLLHKPRLLVLAANFCTLGLMLGRTKVTPSDLTDPGERRFFSAALRFLLGALGSAHGSPPGSVAAAWEEGWDEVGELWSLSLQALGACFRGRPGLMALVREQSWLANILSTLSIRGSLTDAPTLEALQEALCALAQMCPACRDEIREELRGGQASCLKDMKQLRRAVSQ</sequence>
<dbReference type="InterPro" id="IPR008709">
    <property type="entry name" value="Neurochondrin"/>
</dbReference>